<dbReference type="EMBL" id="VUNN01000013">
    <property type="protein sequence ID" value="MSU06599.1"/>
    <property type="molecule type" value="Genomic_DNA"/>
</dbReference>
<dbReference type="Gene3D" id="3.40.50.720">
    <property type="entry name" value="NAD(P)-binding Rossmann-like Domain"/>
    <property type="match status" value="2"/>
</dbReference>
<evidence type="ECO:0000259" key="6">
    <source>
        <dbReference type="Pfam" id="PF02826"/>
    </source>
</evidence>
<keyword evidence="8" id="KW-1185">Reference proteome</keyword>
<dbReference type="RefSeq" id="WP_154425569.1">
    <property type="nucleotide sequence ID" value="NZ_JAQYGB010000006.1"/>
</dbReference>
<reference evidence="7 8" key="1">
    <citation type="submission" date="2019-08" db="EMBL/GenBank/DDBJ databases">
        <title>In-depth cultivation of the pig gut microbiome towards novel bacterial diversity and tailored functional studies.</title>
        <authorList>
            <person name="Wylensek D."/>
            <person name="Hitch T.C.A."/>
            <person name="Clavel T."/>
        </authorList>
    </citation>
    <scope>NUCLEOTIDE SEQUENCE [LARGE SCALE GENOMIC DNA]</scope>
    <source>
        <strain evidence="7 8">NM-380-WT-3C1</strain>
    </source>
</reference>
<dbReference type="Proteomes" id="UP000460549">
    <property type="component" value="Unassembled WGS sequence"/>
</dbReference>
<keyword evidence="3" id="KW-0520">NAD</keyword>
<dbReference type="InterPro" id="IPR050418">
    <property type="entry name" value="D-iso_2-hydroxyacid_DH_PdxB"/>
</dbReference>
<evidence type="ECO:0000256" key="1">
    <source>
        <dbReference type="ARBA" id="ARBA00005854"/>
    </source>
</evidence>
<dbReference type="SUPFAM" id="SSF51735">
    <property type="entry name" value="NAD(P)-binding Rossmann-fold domains"/>
    <property type="match status" value="1"/>
</dbReference>
<feature type="domain" description="D-isomer specific 2-hydroxyacid dehydrogenase catalytic" evidence="5">
    <location>
        <begin position="27"/>
        <end position="293"/>
    </location>
</feature>
<dbReference type="AlphaFoldDB" id="A0A7X2PD01"/>
<dbReference type="Pfam" id="PF00389">
    <property type="entry name" value="2-Hacid_dh"/>
    <property type="match status" value="1"/>
</dbReference>
<dbReference type="PANTHER" id="PTHR43761:SF1">
    <property type="entry name" value="D-ISOMER SPECIFIC 2-HYDROXYACID DEHYDROGENASE CATALYTIC DOMAIN-CONTAINING PROTEIN-RELATED"/>
    <property type="match status" value="1"/>
</dbReference>
<proteinExistence type="inferred from homology"/>
<gene>
    <name evidence="7" type="ORF">FYJ80_07395</name>
</gene>
<name>A0A7X2PD01_9SPIO</name>
<evidence type="ECO:0000256" key="3">
    <source>
        <dbReference type="ARBA" id="ARBA00023027"/>
    </source>
</evidence>
<evidence type="ECO:0000313" key="7">
    <source>
        <dbReference type="EMBL" id="MSU06599.1"/>
    </source>
</evidence>
<evidence type="ECO:0000256" key="4">
    <source>
        <dbReference type="RuleBase" id="RU003719"/>
    </source>
</evidence>
<dbReference type="PANTHER" id="PTHR43761">
    <property type="entry name" value="D-ISOMER SPECIFIC 2-HYDROXYACID DEHYDROGENASE FAMILY PROTEIN (AFU_ORTHOLOGUE AFUA_1G13630)"/>
    <property type="match status" value="1"/>
</dbReference>
<comment type="caution">
    <text evidence="7">The sequence shown here is derived from an EMBL/GenBank/DDBJ whole genome shotgun (WGS) entry which is preliminary data.</text>
</comment>
<dbReference type="InterPro" id="IPR006140">
    <property type="entry name" value="D-isomer_DH_NAD-bd"/>
</dbReference>
<dbReference type="GO" id="GO:0051287">
    <property type="term" value="F:NAD binding"/>
    <property type="evidence" value="ECO:0007669"/>
    <property type="project" value="InterPro"/>
</dbReference>
<evidence type="ECO:0000259" key="5">
    <source>
        <dbReference type="Pfam" id="PF00389"/>
    </source>
</evidence>
<evidence type="ECO:0000313" key="8">
    <source>
        <dbReference type="Proteomes" id="UP000460549"/>
    </source>
</evidence>
<dbReference type="GO" id="GO:0016616">
    <property type="term" value="F:oxidoreductase activity, acting on the CH-OH group of donors, NAD or NADP as acceptor"/>
    <property type="evidence" value="ECO:0007669"/>
    <property type="project" value="InterPro"/>
</dbReference>
<accession>A0A7X2PD01</accession>
<protein>
    <submittedName>
        <fullName evidence="7">Hydroxyacid dehydrogenase</fullName>
    </submittedName>
</protein>
<evidence type="ECO:0000256" key="2">
    <source>
        <dbReference type="ARBA" id="ARBA00023002"/>
    </source>
</evidence>
<dbReference type="InterPro" id="IPR036291">
    <property type="entry name" value="NAD(P)-bd_dom_sf"/>
</dbReference>
<dbReference type="InterPro" id="IPR006139">
    <property type="entry name" value="D-isomer_2_OHA_DH_cat_dom"/>
</dbReference>
<dbReference type="SUPFAM" id="SSF52283">
    <property type="entry name" value="Formate/glycerate dehydrogenase catalytic domain-like"/>
    <property type="match status" value="1"/>
</dbReference>
<keyword evidence="2 4" id="KW-0560">Oxidoreductase</keyword>
<dbReference type="Pfam" id="PF02826">
    <property type="entry name" value="2-Hacid_dh_C"/>
    <property type="match status" value="1"/>
</dbReference>
<organism evidence="7 8">
    <name type="scientific">Bullifex porci</name>
    <dbReference type="NCBI Taxonomy" id="2606638"/>
    <lineage>
        <taxon>Bacteria</taxon>
        <taxon>Pseudomonadati</taxon>
        <taxon>Spirochaetota</taxon>
        <taxon>Spirochaetia</taxon>
        <taxon>Spirochaetales</taxon>
        <taxon>Spirochaetaceae</taxon>
        <taxon>Bullifex</taxon>
    </lineage>
</organism>
<feature type="domain" description="D-isomer specific 2-hydroxyacid dehydrogenase NAD-binding" evidence="6">
    <location>
        <begin position="96"/>
        <end position="268"/>
    </location>
</feature>
<comment type="similarity">
    <text evidence="1 4">Belongs to the D-isomer specific 2-hydroxyacid dehydrogenase family.</text>
</comment>
<sequence>MLILIADAFDKSLPGKLAVFGEVTDDISRLPEADVVLIRSKTKATKEYIDSAKNCKLIIRGGVGMDNIDLPYAKEKGIIATNTPKSSAPAVAEMAFALMLSTASKVCFYDRTMKSGEWAKKTKRSELGGKTLALLGLGNIAKRVATLANAFGMKVQAYDKYVTESDLAVLKATPEEAVKDADYISMHLPYTPETDKMVNEELINKMEKKPVIINTGRGKCVDEAAVAAALKDGRLSWFCTDVYSSEPPCVAENPLFSCENVTFSPHVGANSNENLLRIGQEVYDTIEKLLKEGKI</sequence>